<evidence type="ECO:0000256" key="12">
    <source>
        <dbReference type="RuleBase" id="RU365097"/>
    </source>
</evidence>
<evidence type="ECO:0000256" key="9">
    <source>
        <dbReference type="ARBA" id="ARBA00022989"/>
    </source>
</evidence>
<evidence type="ECO:0000259" key="13">
    <source>
        <dbReference type="PROSITE" id="PS50928"/>
    </source>
</evidence>
<evidence type="ECO:0000256" key="10">
    <source>
        <dbReference type="ARBA" id="ARBA00023136"/>
    </source>
</evidence>
<feature type="transmembrane region" description="Helical" evidence="11">
    <location>
        <begin position="51"/>
        <end position="73"/>
    </location>
</feature>
<dbReference type="CDD" id="cd06261">
    <property type="entry name" value="TM_PBP2"/>
    <property type="match status" value="1"/>
</dbReference>
<dbReference type="Pfam" id="PF00528">
    <property type="entry name" value="BPD_transp_1"/>
    <property type="match status" value="1"/>
</dbReference>
<keyword evidence="8 11" id="KW-0812">Transmembrane</keyword>
<proteinExistence type="inferred from homology"/>
<evidence type="ECO:0000313" key="15">
    <source>
        <dbReference type="Proteomes" id="UP000611500"/>
    </source>
</evidence>
<feature type="transmembrane region" description="Helical" evidence="11">
    <location>
        <begin position="85"/>
        <end position="106"/>
    </location>
</feature>
<organism evidence="14 15">
    <name type="scientific">Pseudodonghicola xiamenensis</name>
    <dbReference type="NCBI Taxonomy" id="337702"/>
    <lineage>
        <taxon>Bacteria</taxon>
        <taxon>Pseudomonadati</taxon>
        <taxon>Pseudomonadota</taxon>
        <taxon>Alphaproteobacteria</taxon>
        <taxon>Rhodobacterales</taxon>
        <taxon>Paracoccaceae</taxon>
        <taxon>Pseudodonghicola</taxon>
    </lineage>
</organism>
<evidence type="ECO:0000256" key="6">
    <source>
        <dbReference type="ARBA" id="ARBA00022505"/>
    </source>
</evidence>
<name>A0A8J3HC36_9RHOB</name>
<gene>
    <name evidence="14" type="primary">modB</name>
    <name evidence="14" type="ORF">GCM10010961_39750</name>
</gene>
<dbReference type="Proteomes" id="UP000611500">
    <property type="component" value="Unassembled WGS sequence"/>
</dbReference>
<dbReference type="GO" id="GO:0015098">
    <property type="term" value="F:molybdate ion transmembrane transporter activity"/>
    <property type="evidence" value="ECO:0007669"/>
    <property type="project" value="UniProtKB-UniRule"/>
</dbReference>
<feature type="domain" description="ABC transmembrane type-1" evidence="13">
    <location>
        <begin position="13"/>
        <end position="216"/>
    </location>
</feature>
<sequence length="232" mass="24717">MTDWLGPAEWQAVALSLKVSLWAIGLSLPIGILAAYALARWDFPGKQLLNGIIHLPLILPPVVTGYLLLLSFGRRGPVGSFLYEWFGLIFAFRWTGAALAASIMAFPLMVRSIRLAVESVDPKLEQAAATLGAPRLWVFFTVTLPLILPGVIAGAILGFAKAMGEFGATITFVSNIPGQTQTLPSAIYTFLQVPGGETQAMRLVLVSVTVAMGALAISEILARRAAKRVSGA</sequence>
<evidence type="ECO:0000256" key="3">
    <source>
        <dbReference type="ARBA" id="ARBA00007069"/>
    </source>
</evidence>
<feature type="transmembrane region" description="Helical" evidence="11">
    <location>
        <begin position="20"/>
        <end position="39"/>
    </location>
</feature>
<protein>
    <recommendedName>
        <fullName evidence="12">Molybdenum transport system permease</fullName>
    </recommendedName>
</protein>
<evidence type="ECO:0000256" key="7">
    <source>
        <dbReference type="ARBA" id="ARBA00022519"/>
    </source>
</evidence>
<dbReference type="InterPro" id="IPR000515">
    <property type="entry name" value="MetI-like"/>
</dbReference>
<dbReference type="Gene3D" id="1.10.3720.10">
    <property type="entry name" value="MetI-like"/>
    <property type="match status" value="1"/>
</dbReference>
<evidence type="ECO:0000256" key="1">
    <source>
        <dbReference type="ARBA" id="ARBA00002949"/>
    </source>
</evidence>
<dbReference type="SUPFAM" id="SSF161098">
    <property type="entry name" value="MetI-like"/>
    <property type="match status" value="1"/>
</dbReference>
<evidence type="ECO:0000256" key="8">
    <source>
        <dbReference type="ARBA" id="ARBA00022692"/>
    </source>
</evidence>
<evidence type="ECO:0000256" key="5">
    <source>
        <dbReference type="ARBA" id="ARBA00022475"/>
    </source>
</evidence>
<comment type="similarity">
    <text evidence="3 12">Belongs to the binding-protein-dependent transport system permease family. CysTW subfamily.</text>
</comment>
<evidence type="ECO:0000313" key="14">
    <source>
        <dbReference type="EMBL" id="GHH02081.1"/>
    </source>
</evidence>
<evidence type="ECO:0000256" key="4">
    <source>
        <dbReference type="ARBA" id="ARBA00022448"/>
    </source>
</evidence>
<evidence type="ECO:0000256" key="11">
    <source>
        <dbReference type="RuleBase" id="RU363032"/>
    </source>
</evidence>
<keyword evidence="5" id="KW-1003">Cell membrane</keyword>
<dbReference type="GO" id="GO:0005886">
    <property type="term" value="C:plasma membrane"/>
    <property type="evidence" value="ECO:0007669"/>
    <property type="project" value="UniProtKB-SubCell"/>
</dbReference>
<dbReference type="NCBIfam" id="TIGR02141">
    <property type="entry name" value="modB_ABC"/>
    <property type="match status" value="1"/>
</dbReference>
<dbReference type="AlphaFoldDB" id="A0A8J3HC36"/>
<dbReference type="PANTHER" id="PTHR30183">
    <property type="entry name" value="MOLYBDENUM TRANSPORT SYSTEM PERMEASE PROTEIN MODB"/>
    <property type="match status" value="1"/>
</dbReference>
<keyword evidence="4 11" id="KW-0813">Transport</keyword>
<reference evidence="14" key="2">
    <citation type="submission" date="2020-09" db="EMBL/GenBank/DDBJ databases">
        <authorList>
            <person name="Sun Q."/>
            <person name="Zhou Y."/>
        </authorList>
    </citation>
    <scope>NUCLEOTIDE SEQUENCE</scope>
    <source>
        <strain evidence="14">CGMCC 1.7081</strain>
    </source>
</reference>
<dbReference type="RefSeq" id="WP_028095055.1">
    <property type="nucleotide sequence ID" value="NZ_BNAP01000031.1"/>
</dbReference>
<accession>A0A8J3HC36</accession>
<keyword evidence="15" id="KW-1185">Reference proteome</keyword>
<keyword evidence="10 11" id="KW-0472">Membrane</keyword>
<feature type="transmembrane region" description="Helical" evidence="11">
    <location>
        <begin position="136"/>
        <end position="160"/>
    </location>
</feature>
<dbReference type="InterPro" id="IPR035906">
    <property type="entry name" value="MetI-like_sf"/>
</dbReference>
<dbReference type="EMBL" id="BNAP01000031">
    <property type="protein sequence ID" value="GHH02081.1"/>
    <property type="molecule type" value="Genomic_DNA"/>
</dbReference>
<comment type="subcellular location">
    <subcellularLocation>
        <location evidence="2 12">Cell inner membrane</location>
        <topology evidence="2 12">Multi-pass membrane protein</topology>
    </subcellularLocation>
    <subcellularLocation>
        <location evidence="11">Cell membrane</location>
        <topology evidence="11">Multi-pass membrane protein</topology>
    </subcellularLocation>
</comment>
<comment type="caution">
    <text evidence="14">The sequence shown here is derived from an EMBL/GenBank/DDBJ whole genome shotgun (WGS) entry which is preliminary data.</text>
</comment>
<feature type="transmembrane region" description="Helical" evidence="11">
    <location>
        <begin position="200"/>
        <end position="222"/>
    </location>
</feature>
<dbReference type="PANTHER" id="PTHR30183:SF3">
    <property type="entry name" value="MOLYBDENUM TRANSPORT SYSTEM PERMEASE PROTEIN MODB"/>
    <property type="match status" value="1"/>
</dbReference>
<comment type="function">
    <text evidence="1 12">Part of the binding-protein-dependent transport system for molybdenum; probably responsible for the translocation of the substrate across the membrane.</text>
</comment>
<evidence type="ECO:0000256" key="2">
    <source>
        <dbReference type="ARBA" id="ARBA00004429"/>
    </source>
</evidence>
<keyword evidence="7 12" id="KW-0997">Cell inner membrane</keyword>
<reference evidence="14" key="1">
    <citation type="journal article" date="2014" name="Int. J. Syst. Evol. Microbiol.">
        <title>Complete genome sequence of Corynebacterium casei LMG S-19264T (=DSM 44701T), isolated from a smear-ripened cheese.</title>
        <authorList>
            <consortium name="US DOE Joint Genome Institute (JGI-PGF)"/>
            <person name="Walter F."/>
            <person name="Albersmeier A."/>
            <person name="Kalinowski J."/>
            <person name="Ruckert C."/>
        </authorList>
    </citation>
    <scope>NUCLEOTIDE SEQUENCE</scope>
    <source>
        <strain evidence="14">CGMCC 1.7081</strain>
    </source>
</reference>
<dbReference type="InterPro" id="IPR011867">
    <property type="entry name" value="ModB_ABC"/>
</dbReference>
<dbReference type="NCBIfam" id="NF006939">
    <property type="entry name" value="PRK09421.1"/>
    <property type="match status" value="1"/>
</dbReference>
<dbReference type="PROSITE" id="PS50928">
    <property type="entry name" value="ABC_TM1"/>
    <property type="match status" value="1"/>
</dbReference>
<dbReference type="FunFam" id="1.10.3720.10:FF:000018">
    <property type="entry name" value="Molybdenum transport system permease"/>
    <property type="match status" value="1"/>
</dbReference>
<keyword evidence="6 12" id="KW-0500">Molybdenum</keyword>
<keyword evidence="9 11" id="KW-1133">Transmembrane helix</keyword>